<dbReference type="Proteomes" id="UP000310200">
    <property type="component" value="Unassembled WGS sequence"/>
</dbReference>
<gene>
    <name evidence="1" type="ORF">DBV15_10898</name>
</gene>
<evidence type="ECO:0000313" key="2">
    <source>
        <dbReference type="Proteomes" id="UP000310200"/>
    </source>
</evidence>
<keyword evidence="2" id="KW-1185">Reference proteome</keyword>
<dbReference type="AlphaFoldDB" id="A0A4S2JP18"/>
<evidence type="ECO:0000313" key="1">
    <source>
        <dbReference type="EMBL" id="TGZ37945.1"/>
    </source>
</evidence>
<proteinExistence type="predicted"/>
<comment type="caution">
    <text evidence="1">The sequence shown here is derived from an EMBL/GenBank/DDBJ whole genome shotgun (WGS) entry which is preliminary data.</text>
</comment>
<sequence length="145" mass="17033">MATKLKENIWNLFTIKGTKATCKTCNTTIAHFKDVRNLKIHRSRGCKIAVERANIWSQFVREGEVATCRRCNREIKHHNDIRKLKQHLSGQRCKSASCDLPPSSVRDSNLDLNEPSKVQYEQAYRYLDNRKKKWRKMTSNYTLYA</sequence>
<protein>
    <recommendedName>
        <fullName evidence="3">BED-type domain-containing protein</fullName>
    </recommendedName>
</protein>
<dbReference type="EMBL" id="QBLH01003500">
    <property type="protein sequence ID" value="TGZ37945.1"/>
    <property type="molecule type" value="Genomic_DNA"/>
</dbReference>
<name>A0A4S2JP18_9HYME</name>
<organism evidence="1 2">
    <name type="scientific">Temnothorax longispinosus</name>
    <dbReference type="NCBI Taxonomy" id="300112"/>
    <lineage>
        <taxon>Eukaryota</taxon>
        <taxon>Metazoa</taxon>
        <taxon>Ecdysozoa</taxon>
        <taxon>Arthropoda</taxon>
        <taxon>Hexapoda</taxon>
        <taxon>Insecta</taxon>
        <taxon>Pterygota</taxon>
        <taxon>Neoptera</taxon>
        <taxon>Endopterygota</taxon>
        <taxon>Hymenoptera</taxon>
        <taxon>Apocrita</taxon>
        <taxon>Aculeata</taxon>
        <taxon>Formicoidea</taxon>
        <taxon>Formicidae</taxon>
        <taxon>Myrmicinae</taxon>
        <taxon>Temnothorax</taxon>
    </lineage>
</organism>
<evidence type="ECO:0008006" key="3">
    <source>
        <dbReference type="Google" id="ProtNLM"/>
    </source>
</evidence>
<accession>A0A4S2JP18</accession>
<reference evidence="1 2" key="1">
    <citation type="journal article" date="2019" name="Philos. Trans. R. Soc. Lond., B, Biol. Sci.">
        <title>Ant behaviour and brain gene expression of defending hosts depend on the ecological success of the intruding social parasite.</title>
        <authorList>
            <person name="Kaur R."/>
            <person name="Stoldt M."/>
            <person name="Jongepier E."/>
            <person name="Feldmeyer B."/>
            <person name="Menzel F."/>
            <person name="Bornberg-Bauer E."/>
            <person name="Foitzik S."/>
        </authorList>
    </citation>
    <scope>NUCLEOTIDE SEQUENCE [LARGE SCALE GENOMIC DNA]</scope>
    <source>
        <tissue evidence="1">Whole body</tissue>
    </source>
</reference>